<evidence type="ECO:0000313" key="1">
    <source>
        <dbReference type="EMBL" id="KAK8207605.1"/>
    </source>
</evidence>
<reference evidence="1" key="1">
    <citation type="submission" date="2024-02" db="EMBL/GenBank/DDBJ databases">
        <title>Metagenome Assembled Genome of Zalaria obscura JY119.</title>
        <authorList>
            <person name="Vighnesh L."/>
            <person name="Jagadeeshwari U."/>
            <person name="Venkata Ramana C."/>
            <person name="Sasikala C."/>
        </authorList>
    </citation>
    <scope>NUCLEOTIDE SEQUENCE</scope>
    <source>
        <strain evidence="1">JY119</strain>
    </source>
</reference>
<sequence>MTASFEGSIRAARLKGLAWAQKIARIAPGSKLGIAPRQQERHRKVKPNDHCPYPGSGTPAVQSSLGSRPIALKRLGIGADV</sequence>
<accession>A0ACC3SD14</accession>
<name>A0ACC3SD14_9PEZI</name>
<proteinExistence type="predicted"/>
<gene>
    <name evidence="1" type="ORF">M8818_004259</name>
</gene>
<organism evidence="1 2">
    <name type="scientific">Zalaria obscura</name>
    <dbReference type="NCBI Taxonomy" id="2024903"/>
    <lineage>
        <taxon>Eukaryota</taxon>
        <taxon>Fungi</taxon>
        <taxon>Dikarya</taxon>
        <taxon>Ascomycota</taxon>
        <taxon>Pezizomycotina</taxon>
        <taxon>Dothideomycetes</taxon>
        <taxon>Dothideomycetidae</taxon>
        <taxon>Dothideales</taxon>
        <taxon>Zalariaceae</taxon>
        <taxon>Zalaria</taxon>
    </lineage>
</organism>
<dbReference type="Proteomes" id="UP001320706">
    <property type="component" value="Unassembled WGS sequence"/>
</dbReference>
<keyword evidence="2" id="KW-1185">Reference proteome</keyword>
<dbReference type="EMBL" id="JAMKPW020000021">
    <property type="protein sequence ID" value="KAK8207605.1"/>
    <property type="molecule type" value="Genomic_DNA"/>
</dbReference>
<comment type="caution">
    <text evidence="1">The sequence shown here is derived from an EMBL/GenBank/DDBJ whole genome shotgun (WGS) entry which is preliminary data.</text>
</comment>
<evidence type="ECO:0000313" key="2">
    <source>
        <dbReference type="Proteomes" id="UP001320706"/>
    </source>
</evidence>
<protein>
    <submittedName>
        <fullName evidence="1">Uncharacterized protein</fullName>
    </submittedName>
</protein>